<accession>A0ABS9V5Z1</accession>
<dbReference type="NCBIfam" id="NF033540">
    <property type="entry name" value="transpos_IS701"/>
    <property type="match status" value="1"/>
</dbReference>
<dbReference type="InterPro" id="IPR012337">
    <property type="entry name" value="RNaseH-like_sf"/>
</dbReference>
<gene>
    <name evidence="2" type="ORF">MM239_20755</name>
</gene>
<dbReference type="InterPro" id="IPR039365">
    <property type="entry name" value="IS701-like"/>
</dbReference>
<proteinExistence type="predicted"/>
<feature type="non-terminal residue" evidence="2">
    <location>
        <position position="1"/>
    </location>
</feature>
<dbReference type="RefSeq" id="WP_241350248.1">
    <property type="nucleotide sequence ID" value="NZ_JAKZGP010000143.1"/>
</dbReference>
<dbReference type="InterPro" id="IPR038721">
    <property type="entry name" value="IS701-like_DDE_dom"/>
</dbReference>
<dbReference type="Proteomes" id="UP001165489">
    <property type="component" value="Unassembled WGS sequence"/>
</dbReference>
<organism evidence="2 3">
    <name type="scientific">Belliella filtrata</name>
    <dbReference type="NCBI Taxonomy" id="2923435"/>
    <lineage>
        <taxon>Bacteria</taxon>
        <taxon>Pseudomonadati</taxon>
        <taxon>Bacteroidota</taxon>
        <taxon>Cytophagia</taxon>
        <taxon>Cytophagales</taxon>
        <taxon>Cyclobacteriaceae</taxon>
        <taxon>Belliella</taxon>
    </lineage>
</organism>
<evidence type="ECO:0000313" key="3">
    <source>
        <dbReference type="Proteomes" id="UP001165489"/>
    </source>
</evidence>
<evidence type="ECO:0000313" key="2">
    <source>
        <dbReference type="EMBL" id="MCH7411827.1"/>
    </source>
</evidence>
<dbReference type="Pfam" id="PF13546">
    <property type="entry name" value="DDE_5"/>
    <property type="match status" value="1"/>
</dbReference>
<sequence>SSLLSGSGETALLIDEVGFRKKGRHSACVGRQYLGCLGKQDNGQVAVVGGLSSGSHYCPVDVELFMPKSWDCDLQRRKNAGIPDHIAHRSKTDMALEMILDLQSRGISFDYVGFDSLYGSSSQLIGRLDKAKIPFIGDVRENINVYLSEPKFAIPAAEKGKRGRKPKLLKADIQTVSLKEHMETLQSEEFTEIAFRDGTKQKIRALFHQKDVWVKTDDHVCKALKLQLIIRKDIDGTTKYSFCNMHEDTLTKIAQRQGQRVFVERIFEEGKNQIGLGDYQVRSWEGFHKHMTLCFMAFYYIALQKVNYDETLPLTAPVIRKLVASTISSRWENLESTMDYCLKHLYAYRRQIQRNLNRSPET</sequence>
<dbReference type="SUPFAM" id="SSF53098">
    <property type="entry name" value="Ribonuclease H-like"/>
    <property type="match status" value="1"/>
</dbReference>
<dbReference type="PANTHER" id="PTHR33627">
    <property type="entry name" value="TRANSPOSASE"/>
    <property type="match status" value="1"/>
</dbReference>
<comment type="caution">
    <text evidence="2">The sequence shown here is derived from an EMBL/GenBank/DDBJ whole genome shotgun (WGS) entry which is preliminary data.</text>
</comment>
<protein>
    <submittedName>
        <fullName evidence="2">IS701 family transposase</fullName>
    </submittedName>
</protein>
<reference evidence="2" key="1">
    <citation type="submission" date="2022-03" db="EMBL/GenBank/DDBJ databases">
        <title>De novo assembled genomes of Belliella spp. (Cyclobacteriaceae) strains.</title>
        <authorList>
            <person name="Szabo A."/>
            <person name="Korponai K."/>
            <person name="Felfoldi T."/>
        </authorList>
    </citation>
    <scope>NUCLEOTIDE SEQUENCE</scope>
    <source>
        <strain evidence="2">DSM 111904</strain>
    </source>
</reference>
<evidence type="ECO:0000259" key="1">
    <source>
        <dbReference type="Pfam" id="PF13546"/>
    </source>
</evidence>
<dbReference type="PANTHER" id="PTHR33627:SF1">
    <property type="entry name" value="TRANSPOSASE"/>
    <property type="match status" value="1"/>
</dbReference>
<dbReference type="EMBL" id="JAKZGP010000143">
    <property type="protein sequence ID" value="MCH7411827.1"/>
    <property type="molecule type" value="Genomic_DNA"/>
</dbReference>
<name>A0ABS9V5Z1_9BACT</name>
<keyword evidence="3" id="KW-1185">Reference proteome</keyword>
<feature type="domain" description="Transposase IS701-like DDE" evidence="1">
    <location>
        <begin position="7"/>
        <end position="201"/>
    </location>
</feature>